<feature type="chain" id="PRO_5002215085" evidence="3">
    <location>
        <begin position="27"/>
        <end position="376"/>
    </location>
</feature>
<sequence length="376" mass="40125">MTHKKIQFLASAFAAFVLGLSASAHAQSGKPLLIGQTYVQTGPLASLSTEPLLGIRAMFTTLNANGGINGRPVELRQLDDAYDPAKGAENVKTFARDGAIGVLMPIGTSSAVGAIKAANELKLPIVGPYTGAGPVVKFTEYGFPVRISFDEEYSRIVNHLFTIGLSRIAFAHNDNPGARSAMESTQKFIAERGDKMVGSVAIKNDGSDAAERAAELVKLKPKAVVLSTTNDVAAKFITAYRAAGGETAFYSFSFLNGQKLFQDIRKDAAGVVISQVVPYPWNSAMPVIAEYQAAMKKIGVNDFSYASLEGYVTAKVMVEGLKRAGANPTPESLQKGLESFKTLDIGGIAVSYRPGEHRGLTFSELSMLKADGRYLR</sequence>
<evidence type="ECO:0000259" key="4">
    <source>
        <dbReference type="Pfam" id="PF13458"/>
    </source>
</evidence>
<organism evidence="5 6">
    <name type="scientific">Variovorax paradoxus</name>
    <dbReference type="NCBI Taxonomy" id="34073"/>
    <lineage>
        <taxon>Bacteria</taxon>
        <taxon>Pseudomonadati</taxon>
        <taxon>Pseudomonadota</taxon>
        <taxon>Betaproteobacteria</taxon>
        <taxon>Burkholderiales</taxon>
        <taxon>Comamonadaceae</taxon>
        <taxon>Variovorax</taxon>
    </lineage>
</organism>
<comment type="similarity">
    <text evidence="1">Belongs to the leucine-binding protein family.</text>
</comment>
<keyword evidence="2 3" id="KW-0732">Signal</keyword>
<reference evidence="5 6" key="1">
    <citation type="submission" date="2014-12" db="EMBL/GenBank/DDBJ databases">
        <title>16Stimator: statistical estimation of ribosomal gene copy numbers from draft genome assemblies.</title>
        <authorList>
            <person name="Perisin M.A."/>
            <person name="Vetter M."/>
            <person name="Gilbert J.A."/>
            <person name="Bergelson J."/>
        </authorList>
    </citation>
    <scope>NUCLEOTIDE SEQUENCE [LARGE SCALE GENOMIC DNA]</scope>
    <source>
        <strain evidence="5 6">MEDvA23</strain>
    </source>
</reference>
<comment type="caution">
    <text evidence="5">The sequence shown here is derived from an EMBL/GenBank/DDBJ whole genome shotgun (WGS) entry which is preliminary data.</text>
</comment>
<dbReference type="Pfam" id="PF13458">
    <property type="entry name" value="Peripla_BP_6"/>
    <property type="match status" value="1"/>
</dbReference>
<gene>
    <name evidence="5" type="ORF">RT97_13265</name>
</gene>
<dbReference type="Proteomes" id="UP000032067">
    <property type="component" value="Unassembled WGS sequence"/>
</dbReference>
<proteinExistence type="inferred from homology"/>
<dbReference type="CDD" id="cd06326">
    <property type="entry name" value="PBP1_ABC_ligand_binding-like"/>
    <property type="match status" value="1"/>
</dbReference>
<dbReference type="InterPro" id="IPR028081">
    <property type="entry name" value="Leu-bd"/>
</dbReference>
<evidence type="ECO:0000256" key="2">
    <source>
        <dbReference type="ARBA" id="ARBA00022729"/>
    </source>
</evidence>
<evidence type="ECO:0000313" key="5">
    <source>
        <dbReference type="EMBL" id="KIQ32022.1"/>
    </source>
</evidence>
<dbReference type="RefSeq" id="WP_042579234.1">
    <property type="nucleotide sequence ID" value="NZ_JXQQ01000028.1"/>
</dbReference>
<evidence type="ECO:0000256" key="1">
    <source>
        <dbReference type="ARBA" id="ARBA00010062"/>
    </source>
</evidence>
<name>A0A0D0L113_VARPD</name>
<dbReference type="AlphaFoldDB" id="A0A0D0L113"/>
<dbReference type="EMBL" id="JXQQ01000028">
    <property type="protein sequence ID" value="KIQ32022.1"/>
    <property type="molecule type" value="Genomic_DNA"/>
</dbReference>
<dbReference type="PANTHER" id="PTHR47235:SF1">
    <property type="entry name" value="BLR6548 PROTEIN"/>
    <property type="match status" value="1"/>
</dbReference>
<accession>A0A0D0L113</accession>
<feature type="signal peptide" evidence="3">
    <location>
        <begin position="1"/>
        <end position="26"/>
    </location>
</feature>
<evidence type="ECO:0000313" key="6">
    <source>
        <dbReference type="Proteomes" id="UP000032067"/>
    </source>
</evidence>
<dbReference type="PANTHER" id="PTHR47235">
    <property type="entry name" value="BLR6548 PROTEIN"/>
    <property type="match status" value="1"/>
</dbReference>
<dbReference type="OrthoDB" id="9777352at2"/>
<protein>
    <submittedName>
        <fullName evidence="5">ABC transporter substrate-binding protein</fullName>
    </submittedName>
</protein>
<dbReference type="Gene3D" id="3.40.50.2300">
    <property type="match status" value="2"/>
</dbReference>
<feature type="domain" description="Leucine-binding protein" evidence="4">
    <location>
        <begin position="34"/>
        <end position="358"/>
    </location>
</feature>
<dbReference type="SUPFAM" id="SSF53822">
    <property type="entry name" value="Periplasmic binding protein-like I"/>
    <property type="match status" value="1"/>
</dbReference>
<evidence type="ECO:0000256" key="3">
    <source>
        <dbReference type="SAM" id="SignalP"/>
    </source>
</evidence>
<dbReference type="InterPro" id="IPR028082">
    <property type="entry name" value="Peripla_BP_I"/>
</dbReference>